<dbReference type="AlphaFoldDB" id="A0A1J4MRK9"/>
<keyword evidence="2" id="KW-1185">Reference proteome</keyword>
<gene>
    <name evidence="1" type="ORF">cand_030660</name>
</gene>
<evidence type="ECO:0000313" key="1">
    <source>
        <dbReference type="EMBL" id="OII75636.1"/>
    </source>
</evidence>
<dbReference type="RefSeq" id="XP_067067482.1">
    <property type="nucleotide sequence ID" value="XM_067213292.1"/>
</dbReference>
<dbReference type="Proteomes" id="UP000186804">
    <property type="component" value="Unassembled WGS sequence"/>
</dbReference>
<comment type="caution">
    <text evidence="1">The sequence shown here is derived from an EMBL/GenBank/DDBJ whole genome shotgun (WGS) entry which is preliminary data.</text>
</comment>
<dbReference type="VEuPathDB" id="CryptoDB:cand_030660"/>
<evidence type="ECO:0000313" key="2">
    <source>
        <dbReference type="Proteomes" id="UP000186804"/>
    </source>
</evidence>
<dbReference type="GO" id="GO:0015833">
    <property type="term" value="P:peptide transport"/>
    <property type="evidence" value="ECO:0007669"/>
    <property type="project" value="InterPro"/>
</dbReference>
<name>A0A1J4MRK9_9CRYT</name>
<proteinExistence type="predicted"/>
<dbReference type="GO" id="GO:1904680">
    <property type="term" value="F:peptide transmembrane transporter activity"/>
    <property type="evidence" value="ECO:0007669"/>
    <property type="project" value="InterPro"/>
</dbReference>
<sequence length="86" mass="10147">MESTLQRTFNTLMESILNPTHNGYSVSKSDLRDFCTRFIYIELITLSLYLALRDFVSSHTYFLWGIILNSYYIENWQFISYIKGAA</sequence>
<organism evidence="1 2">
    <name type="scientific">Cryptosporidium andersoni</name>
    <dbReference type="NCBI Taxonomy" id="117008"/>
    <lineage>
        <taxon>Eukaryota</taxon>
        <taxon>Sar</taxon>
        <taxon>Alveolata</taxon>
        <taxon>Apicomplexa</taxon>
        <taxon>Conoidasida</taxon>
        <taxon>Coccidia</taxon>
        <taxon>Eucoccidiorida</taxon>
        <taxon>Eimeriorina</taxon>
        <taxon>Cryptosporidiidae</taxon>
        <taxon>Cryptosporidium</taxon>
    </lineage>
</organism>
<protein>
    <submittedName>
        <fullName evidence="1">Uncharacterized protein</fullName>
    </submittedName>
</protein>
<accession>A0A1J4MRK9</accession>
<dbReference type="EMBL" id="LRBS01000086">
    <property type="protein sequence ID" value="OII75636.1"/>
    <property type="molecule type" value="Genomic_DNA"/>
</dbReference>
<dbReference type="OrthoDB" id="10511823at2759"/>
<reference evidence="1 2" key="1">
    <citation type="submission" date="2016-10" db="EMBL/GenBank/DDBJ databases">
        <title>Reductive evolution of mitochondrial metabolism and differential evolution of invasion-related proteins in Cryptosporidium.</title>
        <authorList>
            <person name="Liu S."/>
            <person name="Roellig D.M."/>
            <person name="Guo Y."/>
            <person name="Li N."/>
            <person name="Frace M.A."/>
            <person name="Tang K."/>
            <person name="Zhang L."/>
            <person name="Feng Y."/>
            <person name="Xiao L."/>
        </authorList>
    </citation>
    <scope>NUCLEOTIDE SEQUENCE [LARGE SCALE GENOMIC DNA]</scope>
    <source>
        <strain evidence="1">30847</strain>
    </source>
</reference>
<dbReference type="GeneID" id="92367250"/>
<dbReference type="GO" id="GO:0016020">
    <property type="term" value="C:membrane"/>
    <property type="evidence" value="ECO:0007669"/>
    <property type="project" value="InterPro"/>
</dbReference>